<sequence length="127" mass="14636">MASNNNGFADALEDINTLLRVNKQVEMQFLEEAANYFISKLRPKIRMSNKNKRTHLKNSLKVVVKNDRVSVEFEDDAWYWYLYENGHKKSNGKGRVKGKHFVQNTFDAEGDKIAEILAQKIVNKMGG</sequence>
<keyword evidence="2" id="KW-1185">Reference proteome</keyword>
<dbReference type="RefSeq" id="WP_374216912.1">
    <property type="nucleotide sequence ID" value="NZ_JAXOVW010000005.1"/>
</dbReference>
<protein>
    <submittedName>
        <fullName evidence="1">HK97 gp10 family phage protein</fullName>
    </submittedName>
</protein>
<accession>A0ABU5JSH6</accession>
<organism evidence="1 2">
    <name type="scientific">Bacillus bingmayongensis</name>
    <dbReference type="NCBI Taxonomy" id="1150157"/>
    <lineage>
        <taxon>Bacteria</taxon>
        <taxon>Bacillati</taxon>
        <taxon>Bacillota</taxon>
        <taxon>Bacilli</taxon>
        <taxon>Bacillales</taxon>
        <taxon>Bacillaceae</taxon>
        <taxon>Bacillus</taxon>
    </lineage>
</organism>
<dbReference type="EMBL" id="JAXOVW010000005">
    <property type="protein sequence ID" value="MDZ5606358.1"/>
    <property type="molecule type" value="Genomic_DNA"/>
</dbReference>
<name>A0ABU5JSH6_9BACI</name>
<evidence type="ECO:0000313" key="2">
    <source>
        <dbReference type="Proteomes" id="UP001291930"/>
    </source>
</evidence>
<reference evidence="2" key="1">
    <citation type="submission" date="2023-11" db="EMBL/GenBank/DDBJ databases">
        <title>Genome Sequence of Bacillus pseudomycoides stain BUPM19.</title>
        <authorList>
            <person name="Farhat A."/>
        </authorList>
    </citation>
    <scope>NUCLEOTIDE SEQUENCE [LARGE SCALE GENOMIC DNA]</scope>
    <source>
        <strain evidence="2">BUPM19</strain>
    </source>
</reference>
<evidence type="ECO:0000313" key="1">
    <source>
        <dbReference type="EMBL" id="MDZ5606358.1"/>
    </source>
</evidence>
<gene>
    <name evidence="1" type="ORF">U2I54_04365</name>
</gene>
<dbReference type="Proteomes" id="UP001291930">
    <property type="component" value="Unassembled WGS sequence"/>
</dbReference>
<proteinExistence type="predicted"/>
<dbReference type="Pfam" id="PF04883">
    <property type="entry name" value="HK97-gp10_like"/>
    <property type="match status" value="1"/>
</dbReference>
<comment type="caution">
    <text evidence="1">The sequence shown here is derived from an EMBL/GenBank/DDBJ whole genome shotgun (WGS) entry which is preliminary data.</text>
</comment>
<dbReference type="InterPro" id="IPR010064">
    <property type="entry name" value="HK97-gp10_tail"/>
</dbReference>